<dbReference type="AlphaFoldDB" id="A0A6H1ZGA2"/>
<organism evidence="1">
    <name type="scientific">viral metagenome</name>
    <dbReference type="NCBI Taxonomy" id="1070528"/>
    <lineage>
        <taxon>unclassified sequences</taxon>
        <taxon>metagenomes</taxon>
        <taxon>organismal metagenomes</taxon>
    </lineage>
</organism>
<sequence length="538" mass="60713">MAYKKYLNAAGDVVTPANEEEYQNFQKLGFKEAGFQKEEGYIGTPEKEFTPFKEDPYQEEVRRYTQGLGGADRIVPTAGEETQIREDVRKQMQSYIDAIDAYANRLVAREEQRGLERRGEAGALKIAGGLGASPRGAAMIEKAEELTTGKLKDIESERTLQKEAVLLKIDERADKKIELERTRALQNQETYMASLKSIRDDARDDVGNLAKTGVSIESLKAQRTTDGDNYYDKLLADTGYSELQLDSLYNAAKPQPDQYTEIQYSKNGNRWLKRIGFVNGQKVEYDYDLGLPYTEEEDIETIKGLPYRKLVDENGKITYEAVEGIKEEPDKSPTSVQEYEYYKKQELDAGRTPKSYEAWGEKPVEIIKEEKLLTPEQIAQYQYDYPDAGIKMGDTNITAQTKIGGGQEIDLTETTFSGLTATFKDGSKMTFPDQQSLDQFKQDNNLTEQKTEEGITPAKITTPIYGTSELAKKTNLVDRLKFKQDQNVKMGQAKNVGLREELAKEGYPIEEIDKLLNPLGTKLAEAGKWITDLFSGNK</sequence>
<evidence type="ECO:0000313" key="2">
    <source>
        <dbReference type="EMBL" id="QJH94199.1"/>
    </source>
</evidence>
<dbReference type="EMBL" id="MT144597">
    <property type="protein sequence ID" value="QJH94199.1"/>
    <property type="molecule type" value="Genomic_DNA"/>
</dbReference>
<protein>
    <submittedName>
        <fullName evidence="1">Uncharacterized protein</fullName>
    </submittedName>
</protein>
<name>A0A6H1ZGA2_9ZZZZ</name>
<reference evidence="1" key="1">
    <citation type="submission" date="2020-03" db="EMBL/GenBank/DDBJ databases">
        <title>The deep terrestrial virosphere.</title>
        <authorList>
            <person name="Holmfeldt K."/>
            <person name="Nilsson E."/>
            <person name="Simone D."/>
            <person name="Lopez-Fernandez M."/>
            <person name="Wu X."/>
            <person name="de Brujin I."/>
            <person name="Lundin D."/>
            <person name="Andersson A."/>
            <person name="Bertilsson S."/>
            <person name="Dopson M."/>
        </authorList>
    </citation>
    <scope>NUCLEOTIDE SEQUENCE</scope>
    <source>
        <strain evidence="1">TM448A00373</strain>
        <strain evidence="2">TM448B00195</strain>
    </source>
</reference>
<evidence type="ECO:0000313" key="1">
    <source>
        <dbReference type="EMBL" id="QJA46295.1"/>
    </source>
</evidence>
<gene>
    <name evidence="1" type="ORF">TM448A00373_0002</name>
    <name evidence="2" type="ORF">TM448B00195_0039</name>
</gene>
<dbReference type="EMBL" id="MT144007">
    <property type="protein sequence ID" value="QJA46295.1"/>
    <property type="molecule type" value="Genomic_DNA"/>
</dbReference>
<accession>A0A6H1ZGA2</accession>
<proteinExistence type="predicted"/>